<dbReference type="InterPro" id="IPR036390">
    <property type="entry name" value="WH_DNA-bd_sf"/>
</dbReference>
<reference evidence="2 3" key="1">
    <citation type="submission" date="2016-10" db="EMBL/GenBank/DDBJ databases">
        <authorList>
            <person name="de Groot N.N."/>
        </authorList>
    </citation>
    <scope>NUCLEOTIDE SEQUENCE [LARGE SCALE GENOMIC DNA]</scope>
    <source>
        <strain evidence="2 3">DSM 44149</strain>
    </source>
</reference>
<dbReference type="Gene3D" id="1.10.10.10">
    <property type="entry name" value="Winged helix-like DNA-binding domain superfamily/Winged helix DNA-binding domain"/>
    <property type="match status" value="1"/>
</dbReference>
<feature type="domain" description="DUF5937" evidence="1">
    <location>
        <begin position="97"/>
        <end position="225"/>
    </location>
</feature>
<proteinExistence type="predicted"/>
<dbReference type="SUPFAM" id="SSF46785">
    <property type="entry name" value="Winged helix' DNA-binding domain"/>
    <property type="match status" value="1"/>
</dbReference>
<dbReference type="InterPro" id="IPR045981">
    <property type="entry name" value="DUF5937"/>
</dbReference>
<dbReference type="AlphaFoldDB" id="A0A1G9RV77"/>
<keyword evidence="3" id="KW-1185">Reference proteome</keyword>
<dbReference type="CDD" id="cd00090">
    <property type="entry name" value="HTH_ARSR"/>
    <property type="match status" value="1"/>
</dbReference>
<organism evidence="2 3">
    <name type="scientific">Allokutzneria albata</name>
    <name type="common">Kibdelosporangium albatum</name>
    <dbReference type="NCBI Taxonomy" id="211114"/>
    <lineage>
        <taxon>Bacteria</taxon>
        <taxon>Bacillati</taxon>
        <taxon>Actinomycetota</taxon>
        <taxon>Actinomycetes</taxon>
        <taxon>Pseudonocardiales</taxon>
        <taxon>Pseudonocardiaceae</taxon>
        <taxon>Allokutzneria</taxon>
    </lineage>
</organism>
<dbReference type="InterPro" id="IPR051011">
    <property type="entry name" value="Metal_resp_trans_reg"/>
</dbReference>
<dbReference type="EMBL" id="LT629701">
    <property type="protein sequence ID" value="SDM27146.1"/>
    <property type="molecule type" value="Genomic_DNA"/>
</dbReference>
<dbReference type="PANTHER" id="PTHR43132">
    <property type="entry name" value="ARSENICAL RESISTANCE OPERON REPRESSOR ARSR-RELATED"/>
    <property type="match status" value="1"/>
</dbReference>
<evidence type="ECO:0000313" key="3">
    <source>
        <dbReference type="Proteomes" id="UP000183376"/>
    </source>
</evidence>
<dbReference type="InterPro" id="IPR011991">
    <property type="entry name" value="ArsR-like_HTH"/>
</dbReference>
<evidence type="ECO:0000313" key="2">
    <source>
        <dbReference type="EMBL" id="SDM27146.1"/>
    </source>
</evidence>
<dbReference type="eggNOG" id="COG0640">
    <property type="taxonomic scope" value="Bacteria"/>
</dbReference>
<dbReference type="PANTHER" id="PTHR43132:SF8">
    <property type="entry name" value="HTH-TYPE TRANSCRIPTIONAL REGULATOR KMTR"/>
    <property type="match status" value="1"/>
</dbReference>
<dbReference type="Proteomes" id="UP000183376">
    <property type="component" value="Chromosome I"/>
</dbReference>
<dbReference type="STRING" id="211114.SAMN04489726_0710"/>
<protein>
    <recommendedName>
        <fullName evidence="1">DUF5937 domain-containing protein</fullName>
    </recommendedName>
</protein>
<accession>A0A1G9RV77</accession>
<gene>
    <name evidence="2" type="ORF">SAMN04489726_0710</name>
</gene>
<evidence type="ECO:0000259" key="1">
    <source>
        <dbReference type="Pfam" id="PF19361"/>
    </source>
</evidence>
<sequence>MLRLRLSARTLQSVSFSAGPLPMVEVIGALHRLRRIARNSDKALYEWSLPAVAMPLFDLFTARGEVPGFLLSARPDMGAALAEIGACPPSRIRADLLAVFAGEPAAQWVRELAGGCPRARAALLAALNAAYRTLVEARWREIESAVQSDLAQRGHVLLRMGLAEVLSTLPGAVRHREQILEVDSPVERLLTVEGGLRFAPSLLMTHPVVLPAAPGDVPTVVYPAAPAPVRSSKTSQDVLSVVLGASRAEVLRAAVQPRGTTELAQYAGVSLSSASEHATALRNAGLIMTARAGRKVRHTATALGMSLVAACDPGQIRPAAASGSVELLSTLPDPARRVSAGRVR</sequence>
<dbReference type="InterPro" id="IPR036388">
    <property type="entry name" value="WH-like_DNA-bd_sf"/>
</dbReference>
<name>A0A1G9RV77_ALLAB</name>
<dbReference type="Pfam" id="PF19361">
    <property type="entry name" value="DUF5937"/>
    <property type="match status" value="1"/>
</dbReference>